<dbReference type="InterPro" id="IPR043129">
    <property type="entry name" value="ATPase_NBD"/>
</dbReference>
<keyword evidence="1" id="KW-0472">Membrane</keyword>
<dbReference type="AlphaFoldDB" id="A0A850R8Z8"/>
<keyword evidence="1" id="KW-0812">Transmembrane</keyword>
<dbReference type="PANTHER" id="PTHR40278:SF1">
    <property type="entry name" value="DNA UTILIZATION PROTEIN HOFN"/>
    <property type="match status" value="1"/>
</dbReference>
<dbReference type="RefSeq" id="WP_176974469.1">
    <property type="nucleotide sequence ID" value="NZ_JABZEO010000001.1"/>
</dbReference>
<dbReference type="InterPro" id="IPR007813">
    <property type="entry name" value="PilN"/>
</dbReference>
<organism evidence="2 3">
    <name type="scientific">Allochromatium humboldtianum</name>
    <dbReference type="NCBI Taxonomy" id="504901"/>
    <lineage>
        <taxon>Bacteria</taxon>
        <taxon>Pseudomonadati</taxon>
        <taxon>Pseudomonadota</taxon>
        <taxon>Gammaproteobacteria</taxon>
        <taxon>Chromatiales</taxon>
        <taxon>Chromatiaceae</taxon>
        <taxon>Allochromatium</taxon>
    </lineage>
</organism>
<evidence type="ECO:0000313" key="3">
    <source>
        <dbReference type="Proteomes" id="UP000592294"/>
    </source>
</evidence>
<dbReference type="PANTHER" id="PTHR40278">
    <property type="entry name" value="DNA UTILIZATION PROTEIN HOFN"/>
    <property type="match status" value="1"/>
</dbReference>
<gene>
    <name evidence="2" type="ORF">HW932_00090</name>
</gene>
<dbReference type="Pfam" id="PF05137">
    <property type="entry name" value="PilN"/>
    <property type="match status" value="1"/>
</dbReference>
<evidence type="ECO:0000256" key="1">
    <source>
        <dbReference type="SAM" id="Phobius"/>
    </source>
</evidence>
<protein>
    <submittedName>
        <fullName evidence="2">PilN domain-containing protein</fullName>
    </submittedName>
</protein>
<feature type="transmembrane region" description="Helical" evidence="1">
    <location>
        <begin position="212"/>
        <end position="235"/>
    </location>
</feature>
<evidence type="ECO:0000313" key="2">
    <source>
        <dbReference type="EMBL" id="NVZ07657.1"/>
    </source>
</evidence>
<keyword evidence="1" id="KW-1133">Transmembrane helix</keyword>
<sequence length="366" mass="40836">MTLTERLSQFFRGWPVSGIGAPGLSDGLDERLLACLPAFAHRLLARHNRRLVIRPNGSRAHLSLVAGLDTQPLGELDLAHASALQGVTGVPEQERPHGVELCLPREVVLTRTVSFPSQVRANLPQVIRYELDRLSPFESKDVLFDFVAQGGSKTADRLRLELALCRRDLVDGWITRLEALGAPIDRITWDGAWKGANLLPVEQRPKRRRLRLTLGSISVMVSILLAIAILVTPLWQKHHLARQLDAEVARLRSQAIAVDEIRQELERVRQGSTAVLQRKLEQPRILEMLRELTDRLPEDTWVQNLEFSADQVDLRGESGQATALIAILEQAPGIDGVSFGSPVTQIARTGKERFNINFRYVRGGAE</sequence>
<reference evidence="2 3" key="1">
    <citation type="submission" date="2020-06" db="EMBL/GenBank/DDBJ databases">
        <title>Whole-genome sequence of Allochromatium humboldtianum DSM 21881, type strain.</title>
        <authorList>
            <person name="Kyndt J.A."/>
            <person name="Meyer T.E."/>
        </authorList>
    </citation>
    <scope>NUCLEOTIDE SEQUENCE [LARGE SCALE GENOMIC DNA]</scope>
    <source>
        <strain evidence="2 3">DSM 21881</strain>
    </source>
</reference>
<dbReference type="Proteomes" id="UP000592294">
    <property type="component" value="Unassembled WGS sequence"/>
</dbReference>
<comment type="caution">
    <text evidence="2">The sequence shown here is derived from an EMBL/GenBank/DDBJ whole genome shotgun (WGS) entry which is preliminary data.</text>
</comment>
<dbReference type="SUPFAM" id="SSF53067">
    <property type="entry name" value="Actin-like ATPase domain"/>
    <property type="match status" value="1"/>
</dbReference>
<accession>A0A850R8Z8</accession>
<name>A0A850R8Z8_9GAMM</name>
<dbReference type="EMBL" id="JABZEO010000001">
    <property type="protein sequence ID" value="NVZ07657.1"/>
    <property type="molecule type" value="Genomic_DNA"/>
</dbReference>
<dbReference type="InterPro" id="IPR052534">
    <property type="entry name" value="Extracell_DNA_Util/SecSys_Comp"/>
</dbReference>
<keyword evidence="3" id="KW-1185">Reference proteome</keyword>
<proteinExistence type="predicted"/>
<dbReference type="Gene3D" id="3.30.420.380">
    <property type="match status" value="1"/>
</dbReference>